<dbReference type="Gramene" id="AET4Gv20097500.3">
    <property type="protein sequence ID" value="AET4Gv20097500.3"/>
    <property type="gene ID" value="AET4Gv20097500"/>
</dbReference>
<evidence type="ECO:0000313" key="1">
    <source>
        <dbReference type="EnsemblPlants" id="AET4Gv20097500.3"/>
    </source>
</evidence>
<reference evidence="1" key="5">
    <citation type="journal article" date="2021" name="G3 (Bethesda)">
        <title>Aegilops tauschii genome assembly Aet v5.0 features greater sequence contiguity and improved annotation.</title>
        <authorList>
            <person name="Wang L."/>
            <person name="Zhu T."/>
            <person name="Rodriguez J.C."/>
            <person name="Deal K.R."/>
            <person name="Dubcovsky J."/>
            <person name="McGuire P.E."/>
            <person name="Lux T."/>
            <person name="Spannagl M."/>
            <person name="Mayer K.F.X."/>
            <person name="Baldrich P."/>
            <person name="Meyers B.C."/>
            <person name="Huo N."/>
            <person name="Gu Y.Q."/>
            <person name="Zhou H."/>
            <person name="Devos K.M."/>
            <person name="Bennetzen J.L."/>
            <person name="Unver T."/>
            <person name="Budak H."/>
            <person name="Gulick P.J."/>
            <person name="Galiba G."/>
            <person name="Kalapos B."/>
            <person name="Nelson D.R."/>
            <person name="Li P."/>
            <person name="You F.M."/>
            <person name="Luo M.C."/>
            <person name="Dvorak J."/>
        </authorList>
    </citation>
    <scope>NUCLEOTIDE SEQUENCE [LARGE SCALE GENOMIC DNA]</scope>
    <source>
        <strain evidence="1">cv. AL8/78</strain>
    </source>
</reference>
<reference evidence="2" key="1">
    <citation type="journal article" date="2014" name="Science">
        <title>Ancient hybridizations among the ancestral genomes of bread wheat.</title>
        <authorList>
            <consortium name="International Wheat Genome Sequencing Consortium,"/>
            <person name="Marcussen T."/>
            <person name="Sandve S.R."/>
            <person name="Heier L."/>
            <person name="Spannagl M."/>
            <person name="Pfeifer M."/>
            <person name="Jakobsen K.S."/>
            <person name="Wulff B.B."/>
            <person name="Steuernagel B."/>
            <person name="Mayer K.F."/>
            <person name="Olsen O.A."/>
        </authorList>
    </citation>
    <scope>NUCLEOTIDE SEQUENCE [LARGE SCALE GENOMIC DNA]</scope>
    <source>
        <strain evidence="2">cv. AL8/78</strain>
    </source>
</reference>
<reference evidence="1" key="4">
    <citation type="submission" date="2019-03" db="UniProtKB">
        <authorList>
            <consortium name="EnsemblPlants"/>
        </authorList>
    </citation>
    <scope>IDENTIFICATION</scope>
</reference>
<name>A0A453H7H2_AEGTS</name>
<protein>
    <submittedName>
        <fullName evidence="1">Uncharacterized protein</fullName>
    </submittedName>
</protein>
<dbReference type="EnsemblPlants" id="AET4Gv20097500.3">
    <property type="protein sequence ID" value="AET4Gv20097500.3"/>
    <property type="gene ID" value="AET4Gv20097500"/>
</dbReference>
<evidence type="ECO:0000313" key="2">
    <source>
        <dbReference type="Proteomes" id="UP000015105"/>
    </source>
</evidence>
<reference evidence="2" key="2">
    <citation type="journal article" date="2017" name="Nat. Plants">
        <title>The Aegilops tauschii genome reveals multiple impacts of transposons.</title>
        <authorList>
            <person name="Zhao G."/>
            <person name="Zou C."/>
            <person name="Li K."/>
            <person name="Wang K."/>
            <person name="Li T."/>
            <person name="Gao L."/>
            <person name="Zhang X."/>
            <person name="Wang H."/>
            <person name="Yang Z."/>
            <person name="Liu X."/>
            <person name="Jiang W."/>
            <person name="Mao L."/>
            <person name="Kong X."/>
            <person name="Jiao Y."/>
            <person name="Jia J."/>
        </authorList>
    </citation>
    <scope>NUCLEOTIDE SEQUENCE [LARGE SCALE GENOMIC DNA]</scope>
    <source>
        <strain evidence="2">cv. AL8/78</strain>
    </source>
</reference>
<accession>A0A453H7H2</accession>
<dbReference type="Proteomes" id="UP000015105">
    <property type="component" value="Chromosome 4D"/>
</dbReference>
<reference evidence="1" key="3">
    <citation type="journal article" date="2017" name="Nature">
        <title>Genome sequence of the progenitor of the wheat D genome Aegilops tauschii.</title>
        <authorList>
            <person name="Luo M.C."/>
            <person name="Gu Y.Q."/>
            <person name="Puiu D."/>
            <person name="Wang H."/>
            <person name="Twardziok S.O."/>
            <person name="Deal K.R."/>
            <person name="Huo N."/>
            <person name="Zhu T."/>
            <person name="Wang L."/>
            <person name="Wang Y."/>
            <person name="McGuire P.E."/>
            <person name="Liu S."/>
            <person name="Long H."/>
            <person name="Ramasamy R.K."/>
            <person name="Rodriguez J.C."/>
            <person name="Van S.L."/>
            <person name="Yuan L."/>
            <person name="Wang Z."/>
            <person name="Xia Z."/>
            <person name="Xiao L."/>
            <person name="Anderson O.D."/>
            <person name="Ouyang S."/>
            <person name="Liang Y."/>
            <person name="Zimin A.V."/>
            <person name="Pertea G."/>
            <person name="Qi P."/>
            <person name="Bennetzen J.L."/>
            <person name="Dai X."/>
            <person name="Dawson M.W."/>
            <person name="Muller H.G."/>
            <person name="Kugler K."/>
            <person name="Rivarola-Duarte L."/>
            <person name="Spannagl M."/>
            <person name="Mayer K.F.X."/>
            <person name="Lu F.H."/>
            <person name="Bevan M.W."/>
            <person name="Leroy P."/>
            <person name="Li P."/>
            <person name="You F.M."/>
            <person name="Sun Q."/>
            <person name="Liu Z."/>
            <person name="Lyons E."/>
            <person name="Wicker T."/>
            <person name="Salzberg S.L."/>
            <person name="Devos K.M."/>
            <person name="Dvorak J."/>
        </authorList>
    </citation>
    <scope>NUCLEOTIDE SEQUENCE [LARGE SCALE GENOMIC DNA]</scope>
    <source>
        <strain evidence="1">cv. AL8/78</strain>
    </source>
</reference>
<organism evidence="1 2">
    <name type="scientific">Aegilops tauschii subsp. strangulata</name>
    <name type="common">Goatgrass</name>
    <dbReference type="NCBI Taxonomy" id="200361"/>
    <lineage>
        <taxon>Eukaryota</taxon>
        <taxon>Viridiplantae</taxon>
        <taxon>Streptophyta</taxon>
        <taxon>Embryophyta</taxon>
        <taxon>Tracheophyta</taxon>
        <taxon>Spermatophyta</taxon>
        <taxon>Magnoliopsida</taxon>
        <taxon>Liliopsida</taxon>
        <taxon>Poales</taxon>
        <taxon>Poaceae</taxon>
        <taxon>BOP clade</taxon>
        <taxon>Pooideae</taxon>
        <taxon>Triticodae</taxon>
        <taxon>Triticeae</taxon>
        <taxon>Triticinae</taxon>
        <taxon>Aegilops</taxon>
    </lineage>
</organism>
<sequence>MSELKTLRATPTNAFPNLQRTYDFLQHQVHFFGQTVGLKRSVGQKDYFDIEFKTREGAMETLQECHVKDLDFEWAPCNFAHKMATGLAVVSFQPPRFDYGVFCEEPSLPLPCNNPYPNKWTTPKTKKRKRNEQQEPEPIPEAVCHYARRVQPPPVNPCPPFDTREWPKFPRYSTLVILFIHMFCFFQLCE</sequence>
<proteinExistence type="predicted"/>
<keyword evidence="2" id="KW-1185">Reference proteome</keyword>
<dbReference type="AlphaFoldDB" id="A0A453H7H2"/>